<proteinExistence type="predicted"/>
<protein>
    <submittedName>
        <fullName evidence="1">Uncharacterized protein</fullName>
    </submittedName>
</protein>
<accession>A0A845GNE3</accession>
<comment type="caution">
    <text evidence="1">The sequence shown here is derived from an EMBL/GenBank/DDBJ whole genome shotgun (WGS) entry which is preliminary data.</text>
</comment>
<dbReference type="Proteomes" id="UP000447355">
    <property type="component" value="Unassembled WGS sequence"/>
</dbReference>
<dbReference type="RefSeq" id="WP_117011105.1">
    <property type="nucleotide sequence ID" value="NZ_WWCX01000020.1"/>
</dbReference>
<dbReference type="AlphaFoldDB" id="A0A845GNE3"/>
<gene>
    <name evidence="1" type="ORF">GTP90_13935</name>
</gene>
<organism evidence="1 2">
    <name type="scientific">Duganella vulcania</name>
    <dbReference type="NCBI Taxonomy" id="2692166"/>
    <lineage>
        <taxon>Bacteria</taxon>
        <taxon>Pseudomonadati</taxon>
        <taxon>Pseudomonadota</taxon>
        <taxon>Betaproteobacteria</taxon>
        <taxon>Burkholderiales</taxon>
        <taxon>Oxalobacteraceae</taxon>
        <taxon>Telluria group</taxon>
        <taxon>Duganella</taxon>
    </lineage>
</organism>
<name>A0A845GNE3_9BURK</name>
<evidence type="ECO:0000313" key="2">
    <source>
        <dbReference type="Proteomes" id="UP000447355"/>
    </source>
</evidence>
<dbReference type="EMBL" id="WWCX01000020">
    <property type="protein sequence ID" value="MYM94965.1"/>
    <property type="molecule type" value="Genomic_DNA"/>
</dbReference>
<reference evidence="1" key="1">
    <citation type="submission" date="2019-12" db="EMBL/GenBank/DDBJ databases">
        <title>Novel species isolated from a subtropical stream in China.</title>
        <authorList>
            <person name="Lu H."/>
        </authorList>
    </citation>
    <scope>NUCLEOTIDE SEQUENCE [LARGE SCALE GENOMIC DNA]</scope>
    <source>
        <strain evidence="1">FT81W</strain>
    </source>
</reference>
<sequence length="72" mass="7923">MESIIETFYNGPTLSVTISREGSRIHRLIDDICQPLRANKTVVRRDPMVEALFGAASPRAPMAAVASPGRKR</sequence>
<evidence type="ECO:0000313" key="1">
    <source>
        <dbReference type="EMBL" id="MYM94965.1"/>
    </source>
</evidence>